<gene>
    <name evidence="2" type="ORF">BLA29_005650</name>
</gene>
<protein>
    <submittedName>
        <fullName evidence="2">Uncharacterized protein</fullName>
    </submittedName>
</protein>
<dbReference type="Proteomes" id="UP000194236">
    <property type="component" value="Unassembled WGS sequence"/>
</dbReference>
<name>A0A1Y3B6Y1_EURMA</name>
<accession>A0A1Y3B6Y1</accession>
<reference evidence="2 3" key="1">
    <citation type="submission" date="2017-03" db="EMBL/GenBank/DDBJ databases">
        <title>Genome Survey of Euroglyphus maynei.</title>
        <authorList>
            <person name="Arlian L.G."/>
            <person name="Morgan M.S."/>
            <person name="Rider S.D."/>
        </authorList>
    </citation>
    <scope>NUCLEOTIDE SEQUENCE [LARGE SCALE GENOMIC DNA]</scope>
    <source>
        <strain evidence="2">Arlian Lab</strain>
        <tissue evidence="2">Whole body</tissue>
    </source>
</reference>
<dbReference type="OrthoDB" id="6517062at2759"/>
<comment type="caution">
    <text evidence="2">The sequence shown here is derived from an EMBL/GenBank/DDBJ whole genome shotgun (WGS) entry which is preliminary data.</text>
</comment>
<feature type="region of interest" description="Disordered" evidence="1">
    <location>
        <begin position="219"/>
        <end position="276"/>
    </location>
</feature>
<dbReference type="PROSITE" id="PS50096">
    <property type="entry name" value="IQ"/>
    <property type="match status" value="1"/>
</dbReference>
<dbReference type="AlphaFoldDB" id="A0A1Y3B6Y1"/>
<feature type="compositionally biased region" description="Basic residues" evidence="1">
    <location>
        <begin position="232"/>
        <end position="243"/>
    </location>
</feature>
<dbReference type="CDD" id="cd23767">
    <property type="entry name" value="IQCD"/>
    <property type="match status" value="1"/>
</dbReference>
<proteinExistence type="predicted"/>
<sequence length="403" mass="45702">MMIDTTSTRIGSQGPITTTQKITKTKLDGSNVVQTTTTTTTTNDSDPKIMRQEDFINPDLLSPEQAAIRIQAAFRGYEVRKTLSRDPSPNSMEKEEKMKRKKPKLLKSIENKPIQQQQKNIDANLQMAIDDAAETVDQAIKDAAESNNFINRLFGRKKLSLKKANKPDVRKLESDDVIDHRDDEKVDSNPKDMELEMNIHNGDGGRNKRKKKKLLMTKRHQTLDRPPTTSRQTKKIIIKRSHSLNKQPVDDTIDDSNEKEIDIGDENDDDSNSGNIFKRLFGRKNKKDISNGSGEQPEFKWEYKTGNINAENVVDIGKSKGVGLMKIGTKISPSETNVLRIETKSYSVKDREGNVSGNFIIEQKTGDFDLRHPADDGDHEKSIKMIESGDMKHGKFCFRFFFS</sequence>
<evidence type="ECO:0000313" key="3">
    <source>
        <dbReference type="Proteomes" id="UP000194236"/>
    </source>
</evidence>
<keyword evidence="3" id="KW-1185">Reference proteome</keyword>
<evidence type="ECO:0000313" key="2">
    <source>
        <dbReference type="EMBL" id="OTF75708.1"/>
    </source>
</evidence>
<evidence type="ECO:0000256" key="1">
    <source>
        <dbReference type="SAM" id="MobiDB-lite"/>
    </source>
</evidence>
<organism evidence="2 3">
    <name type="scientific">Euroglyphus maynei</name>
    <name type="common">Mayne's house dust mite</name>
    <dbReference type="NCBI Taxonomy" id="6958"/>
    <lineage>
        <taxon>Eukaryota</taxon>
        <taxon>Metazoa</taxon>
        <taxon>Ecdysozoa</taxon>
        <taxon>Arthropoda</taxon>
        <taxon>Chelicerata</taxon>
        <taxon>Arachnida</taxon>
        <taxon>Acari</taxon>
        <taxon>Acariformes</taxon>
        <taxon>Sarcoptiformes</taxon>
        <taxon>Astigmata</taxon>
        <taxon>Psoroptidia</taxon>
        <taxon>Analgoidea</taxon>
        <taxon>Pyroglyphidae</taxon>
        <taxon>Pyroglyphinae</taxon>
        <taxon>Euroglyphus</taxon>
    </lineage>
</organism>
<feature type="region of interest" description="Disordered" evidence="1">
    <location>
        <begin position="81"/>
        <end position="103"/>
    </location>
</feature>
<dbReference type="EMBL" id="MUJZ01040714">
    <property type="protein sequence ID" value="OTF75708.1"/>
    <property type="molecule type" value="Genomic_DNA"/>
</dbReference>